<dbReference type="InterPro" id="IPR011032">
    <property type="entry name" value="GroES-like_sf"/>
</dbReference>
<dbReference type="InterPro" id="IPR002364">
    <property type="entry name" value="Quin_OxRdtase/zeta-crystal_CS"/>
</dbReference>
<dbReference type="PANTHER" id="PTHR11695:SF294">
    <property type="entry name" value="RETICULON-4-INTERACTING PROTEIN 1, MITOCHONDRIAL"/>
    <property type="match status" value="1"/>
</dbReference>
<dbReference type="Proteomes" id="UP000199572">
    <property type="component" value="Unassembled WGS sequence"/>
</dbReference>
<organism evidence="3 4">
    <name type="scientific">Pedobacter rhizosphaerae</name>
    <dbReference type="NCBI Taxonomy" id="390241"/>
    <lineage>
        <taxon>Bacteria</taxon>
        <taxon>Pseudomonadati</taxon>
        <taxon>Bacteroidota</taxon>
        <taxon>Sphingobacteriia</taxon>
        <taxon>Sphingobacteriales</taxon>
        <taxon>Sphingobacteriaceae</taxon>
        <taxon>Pedobacter</taxon>
    </lineage>
</organism>
<dbReference type="InterPro" id="IPR020843">
    <property type="entry name" value="ER"/>
</dbReference>
<dbReference type="GO" id="GO:0016491">
    <property type="term" value="F:oxidoreductase activity"/>
    <property type="evidence" value="ECO:0007669"/>
    <property type="project" value="UniProtKB-KW"/>
</dbReference>
<dbReference type="SUPFAM" id="SSF50129">
    <property type="entry name" value="GroES-like"/>
    <property type="match status" value="1"/>
</dbReference>
<reference evidence="3 4" key="1">
    <citation type="submission" date="2016-10" db="EMBL/GenBank/DDBJ databases">
        <authorList>
            <person name="de Groot N.N."/>
        </authorList>
    </citation>
    <scope>NUCLEOTIDE SEQUENCE [LARGE SCALE GENOMIC DNA]</scope>
    <source>
        <strain evidence="3 4">DSM 18610</strain>
    </source>
</reference>
<feature type="domain" description="Enoyl reductase (ER)" evidence="2">
    <location>
        <begin position="10"/>
        <end position="309"/>
    </location>
</feature>
<accession>A0A1H9PSJ0</accession>
<dbReference type="OrthoDB" id="9787435at2"/>
<dbReference type="InterPro" id="IPR013154">
    <property type="entry name" value="ADH-like_N"/>
</dbReference>
<dbReference type="PANTHER" id="PTHR11695">
    <property type="entry name" value="ALCOHOL DEHYDROGENASE RELATED"/>
    <property type="match status" value="1"/>
</dbReference>
<dbReference type="CDD" id="cd05289">
    <property type="entry name" value="MDR_like_2"/>
    <property type="match status" value="1"/>
</dbReference>
<evidence type="ECO:0000259" key="2">
    <source>
        <dbReference type="SMART" id="SM00829"/>
    </source>
</evidence>
<dbReference type="Pfam" id="PF13602">
    <property type="entry name" value="ADH_zinc_N_2"/>
    <property type="match status" value="1"/>
</dbReference>
<dbReference type="InterPro" id="IPR050700">
    <property type="entry name" value="YIM1/Zinc_Alcohol_DH_Fams"/>
</dbReference>
<keyword evidence="4" id="KW-1185">Reference proteome</keyword>
<evidence type="ECO:0000313" key="3">
    <source>
        <dbReference type="EMBL" id="SER51080.1"/>
    </source>
</evidence>
<protein>
    <submittedName>
        <fullName evidence="3">NADPH:quinone reductase</fullName>
    </submittedName>
</protein>
<keyword evidence="1" id="KW-0560">Oxidoreductase</keyword>
<dbReference type="GO" id="GO:0008270">
    <property type="term" value="F:zinc ion binding"/>
    <property type="evidence" value="ECO:0007669"/>
    <property type="project" value="InterPro"/>
</dbReference>
<dbReference type="Pfam" id="PF08240">
    <property type="entry name" value="ADH_N"/>
    <property type="match status" value="1"/>
</dbReference>
<dbReference type="AlphaFoldDB" id="A0A1H9PSJ0"/>
<dbReference type="Gene3D" id="3.40.50.720">
    <property type="entry name" value="NAD(P)-binding Rossmann-like Domain"/>
    <property type="match status" value="1"/>
</dbReference>
<evidence type="ECO:0000256" key="1">
    <source>
        <dbReference type="ARBA" id="ARBA00023002"/>
    </source>
</evidence>
<dbReference type="RefSeq" id="WP_090883942.1">
    <property type="nucleotide sequence ID" value="NZ_FOGG01000010.1"/>
</dbReference>
<dbReference type="InterPro" id="IPR036291">
    <property type="entry name" value="NAD(P)-bd_dom_sf"/>
</dbReference>
<dbReference type="EMBL" id="FOGG01000010">
    <property type="protein sequence ID" value="SER51080.1"/>
    <property type="molecule type" value="Genomic_DNA"/>
</dbReference>
<proteinExistence type="predicted"/>
<dbReference type="SUPFAM" id="SSF51735">
    <property type="entry name" value="NAD(P)-binding Rossmann-fold domains"/>
    <property type="match status" value="1"/>
</dbReference>
<dbReference type="SMART" id="SM00829">
    <property type="entry name" value="PKS_ER"/>
    <property type="match status" value="1"/>
</dbReference>
<dbReference type="PROSITE" id="PS01162">
    <property type="entry name" value="QOR_ZETA_CRYSTAL"/>
    <property type="match status" value="1"/>
</dbReference>
<dbReference type="Gene3D" id="3.90.180.10">
    <property type="entry name" value="Medium-chain alcohol dehydrogenases, catalytic domain"/>
    <property type="match status" value="1"/>
</dbReference>
<gene>
    <name evidence="3" type="ORF">SAMN04488023_11087</name>
</gene>
<dbReference type="STRING" id="390241.SAMN04488023_11087"/>
<name>A0A1H9PSJ0_9SPHI</name>
<sequence length="311" mass="33276">MKAIKLNAPGGVEELVYTELEIPSLQPGEVLVRMKAISINPVDVKSSQGKGFYGRIKDENPIILGWDISGVVEASKSDTFKIGDEVFGMINFPGHGKAYAEYIAAPANQLAIKPKNISHDEAAAATLAALTAWQVLVHNAQVQPGQKVLIHAASGGVGHFAIQIAKHLGAHVTGTSSAKNKDFVLSLGADVHIDYQDYNWDTQADEYDFVLDAIGGENFERSVKITKTGGTVISIPSGLNEELSEIAIAKGVKGYFVLVQSNGADMKQIASLLEKGIIKAHIAQKFAFEQMKEAHSQLDTGRTAGKIVVTV</sequence>
<evidence type="ECO:0000313" key="4">
    <source>
        <dbReference type="Proteomes" id="UP000199572"/>
    </source>
</evidence>